<dbReference type="EMBL" id="KN846954">
    <property type="protein sequence ID" value="KIV78524.1"/>
    <property type="molecule type" value="Genomic_DNA"/>
</dbReference>
<reference evidence="1 2" key="1">
    <citation type="submission" date="2015-01" db="EMBL/GenBank/DDBJ databases">
        <title>The Genome Sequence of Exophiala sideris CBS121828.</title>
        <authorList>
            <consortium name="The Broad Institute Genomics Platform"/>
            <person name="Cuomo C."/>
            <person name="de Hoog S."/>
            <person name="Gorbushina A."/>
            <person name="Stielow B."/>
            <person name="Teixiera M."/>
            <person name="Abouelleil A."/>
            <person name="Chapman S.B."/>
            <person name="Priest M."/>
            <person name="Young S.K."/>
            <person name="Wortman J."/>
            <person name="Nusbaum C."/>
            <person name="Birren B."/>
        </authorList>
    </citation>
    <scope>NUCLEOTIDE SEQUENCE [LARGE SCALE GENOMIC DNA]</scope>
    <source>
        <strain evidence="1 2">CBS 121828</strain>
    </source>
</reference>
<evidence type="ECO:0000313" key="2">
    <source>
        <dbReference type="Proteomes" id="UP000053599"/>
    </source>
</evidence>
<sequence length="618" mass="69190">MGPDASNTAFMRHNHHPQDSQLSDHLIGFYETQALECDNSYTMDPFLMLFDDSSFHTLPHVQENFYEDFTAAYGYGSSDYDITLWNHSLDAANVDVDGSSAEDTVIVRGVEAEDHLDSLAPIPTSGQHSHVSVAYANLREYATTNQPTRPSSPESAKAHEQYLHELGQQSPIACDDLVINLFIGLFQTHVAPTFPCFKESVVHDSTAEEIRLAMAATGGLYCDTPRSETVAKWLLHIARRKLLTLFHSGAADSPTYRSRILQTYVLMEIFAFICGDKRLLLLQEVFHGQATQVFREFETEQVSDGCTRTSSESLANAFRLLECYRVVLLQQPSMLYPASILNGPERRSEERDGRAELRSQEVLRAITCYEVGGFQIITPESSVRGLSDIAILASHSRRLPGSLLRHLKSLAGRPSGSFTGWQQEFLELALQRWLALHRAMPTPAAQLLFHLIHLSMYCNFVEMERTARMAMDNARAGDIGARARAYPSIPALVNLSQVGLGIQEKCFSAPEDIDKVVWHAQRIHHVASLSSDKRHSHSFGRIHLRQEMDLEQCMEPVHYSHAVYYSSVVLWIASLLGEKVKHGESSRRALQTGSELLSKSASRVAVVFKQVLDSLQTL</sequence>
<dbReference type="HOGENOM" id="CLU_430825_0_0_1"/>
<dbReference type="OrthoDB" id="10018191at2759"/>
<dbReference type="AlphaFoldDB" id="A0A0D1YCI8"/>
<gene>
    <name evidence="1" type="ORF">PV11_10233</name>
</gene>
<accession>A0A0D1YCI8</accession>
<organism evidence="1 2">
    <name type="scientific">Exophiala sideris</name>
    <dbReference type="NCBI Taxonomy" id="1016849"/>
    <lineage>
        <taxon>Eukaryota</taxon>
        <taxon>Fungi</taxon>
        <taxon>Dikarya</taxon>
        <taxon>Ascomycota</taxon>
        <taxon>Pezizomycotina</taxon>
        <taxon>Eurotiomycetes</taxon>
        <taxon>Chaetothyriomycetidae</taxon>
        <taxon>Chaetothyriales</taxon>
        <taxon>Herpotrichiellaceae</taxon>
        <taxon>Exophiala</taxon>
    </lineage>
</organism>
<evidence type="ECO:0008006" key="3">
    <source>
        <dbReference type="Google" id="ProtNLM"/>
    </source>
</evidence>
<dbReference type="Proteomes" id="UP000053599">
    <property type="component" value="Unassembled WGS sequence"/>
</dbReference>
<proteinExistence type="predicted"/>
<dbReference type="STRING" id="1016849.A0A0D1YCI8"/>
<protein>
    <recommendedName>
        <fullName evidence="3">Transcription factor domain-containing protein</fullName>
    </recommendedName>
</protein>
<evidence type="ECO:0000313" key="1">
    <source>
        <dbReference type="EMBL" id="KIV78524.1"/>
    </source>
</evidence>
<name>A0A0D1YCI8_9EURO</name>